<keyword evidence="3" id="KW-0862">Zinc</keyword>
<organism evidence="5 6">
    <name type="scientific">Thelohanellus kitauei</name>
    <name type="common">Myxosporean</name>
    <dbReference type="NCBI Taxonomy" id="669202"/>
    <lineage>
        <taxon>Eukaryota</taxon>
        <taxon>Metazoa</taxon>
        <taxon>Cnidaria</taxon>
        <taxon>Myxozoa</taxon>
        <taxon>Myxosporea</taxon>
        <taxon>Bivalvulida</taxon>
        <taxon>Platysporina</taxon>
        <taxon>Myxobolidae</taxon>
        <taxon>Thelohanellus</taxon>
    </lineage>
</organism>
<evidence type="ECO:0000256" key="1">
    <source>
        <dbReference type="ARBA" id="ARBA00022723"/>
    </source>
</evidence>
<dbReference type="GO" id="GO:0008270">
    <property type="term" value="F:zinc ion binding"/>
    <property type="evidence" value="ECO:0007669"/>
    <property type="project" value="UniProtKB-KW"/>
</dbReference>
<reference evidence="5 6" key="1">
    <citation type="journal article" date="2014" name="Genome Biol. Evol.">
        <title>The genome of the myxosporean Thelohanellus kitauei shows adaptations to nutrient acquisition within its fish host.</title>
        <authorList>
            <person name="Yang Y."/>
            <person name="Xiong J."/>
            <person name="Zhou Z."/>
            <person name="Huo F."/>
            <person name="Miao W."/>
            <person name="Ran C."/>
            <person name="Liu Y."/>
            <person name="Zhang J."/>
            <person name="Feng J."/>
            <person name="Wang M."/>
            <person name="Wang M."/>
            <person name="Wang L."/>
            <person name="Yao B."/>
        </authorList>
    </citation>
    <scope>NUCLEOTIDE SEQUENCE [LARGE SCALE GENOMIC DNA]</scope>
    <source>
        <strain evidence="5">Wuqing</strain>
    </source>
</reference>
<gene>
    <name evidence="5" type="ORF">RF11_16244</name>
</gene>
<dbReference type="AlphaFoldDB" id="A0A0C2MDQ5"/>
<evidence type="ECO:0000256" key="3">
    <source>
        <dbReference type="ARBA" id="ARBA00022833"/>
    </source>
</evidence>
<feature type="domain" description="FLYWCH-type" evidence="4">
    <location>
        <begin position="17"/>
        <end position="53"/>
    </location>
</feature>
<comment type="caution">
    <text evidence="5">The sequence shown here is derived from an EMBL/GenBank/DDBJ whole genome shotgun (WGS) entry which is preliminary data.</text>
</comment>
<dbReference type="InterPro" id="IPR007588">
    <property type="entry name" value="Znf_FLYWCH"/>
</dbReference>
<accession>A0A0C2MDQ5</accession>
<dbReference type="EMBL" id="JWZT01004982">
    <property type="protein sequence ID" value="KII62434.1"/>
    <property type="molecule type" value="Genomic_DNA"/>
</dbReference>
<evidence type="ECO:0000313" key="5">
    <source>
        <dbReference type="EMBL" id="KII62434.1"/>
    </source>
</evidence>
<keyword evidence="6" id="KW-1185">Reference proteome</keyword>
<evidence type="ECO:0000259" key="4">
    <source>
        <dbReference type="Pfam" id="PF04500"/>
    </source>
</evidence>
<dbReference type="Gene3D" id="2.20.25.240">
    <property type="match status" value="1"/>
</dbReference>
<evidence type="ECO:0000313" key="6">
    <source>
        <dbReference type="Proteomes" id="UP000031668"/>
    </source>
</evidence>
<keyword evidence="2" id="KW-0863">Zinc-finger</keyword>
<dbReference type="Pfam" id="PF04500">
    <property type="entry name" value="FLYWCH"/>
    <property type="match status" value="1"/>
</dbReference>
<dbReference type="OrthoDB" id="6159439at2759"/>
<proteinExistence type="predicted"/>
<name>A0A0C2MDQ5_THEKT</name>
<sequence>MENSSNIKDSFTTAIKLIKKMYWRCIESHKNGCDARCKTINGSLLSSSGRHEHLANPSNAAAWVVINEIKAISVSTVQSHQEIIARATSNLNAAVISSTSSVR</sequence>
<protein>
    <recommendedName>
        <fullName evidence="4">FLYWCH-type domain-containing protein</fullName>
    </recommendedName>
</protein>
<evidence type="ECO:0000256" key="2">
    <source>
        <dbReference type="ARBA" id="ARBA00022771"/>
    </source>
</evidence>
<dbReference type="Proteomes" id="UP000031668">
    <property type="component" value="Unassembled WGS sequence"/>
</dbReference>
<keyword evidence="1" id="KW-0479">Metal-binding</keyword>